<dbReference type="PANTHER" id="PTHR36566">
    <property type="entry name" value="NICKEL INSERTION PROTEIN-RELATED"/>
    <property type="match status" value="1"/>
</dbReference>
<sequence length="403" mass="44700">MKTLYLDCQSGISGDMTLAALIDLGADLDYISNQLRTLPIDPFTMDVKTVNKKGIAAKELLLDFHVNHDSLHIHHHDSRGHHRRASALLDFIHQSELPPMVKSRSSSVFKAIAEAEGKIHGIDPRDVHFHEVGAMDSMIDVIGVCLALEALNINRIIASPVPVGHGKVMMAHGLYPVPAPATAELLKGIPLMSFDVAGELTTPTGAGFLKALVDEFGQIPSLTIENIGYGAGKKDFDHPNVLRAFLFTESEKTENGRSCVTILECQVDDMTGEQLGFVMEKLFESGALDVYFTPVIMKKNRPGTLLTVLTDQENQKLLEDIMLRETSTFGIRISEWTRRTLSRKFKKVASPYGEIKVKIGYEGDTIYQISPEYEEVKKAANCHHVPFSKVYMSIRNELINNVD</sequence>
<keyword evidence="2 3" id="KW-0456">Lyase</keyword>
<keyword evidence="4" id="KW-1185">Reference proteome</keyword>
<evidence type="ECO:0000256" key="1">
    <source>
        <dbReference type="ARBA" id="ARBA00022596"/>
    </source>
</evidence>
<dbReference type="GO" id="GO:0016829">
    <property type="term" value="F:lyase activity"/>
    <property type="evidence" value="ECO:0007669"/>
    <property type="project" value="UniProtKB-KW"/>
</dbReference>
<organism evidence="3 4">
    <name type="scientific">Scopulibacillus cellulosilyticus</name>
    <dbReference type="NCBI Taxonomy" id="2665665"/>
    <lineage>
        <taxon>Bacteria</taxon>
        <taxon>Bacillati</taxon>
        <taxon>Bacillota</taxon>
        <taxon>Bacilli</taxon>
        <taxon>Bacillales</taxon>
        <taxon>Sporolactobacillaceae</taxon>
        <taxon>Scopulibacillus</taxon>
    </lineage>
</organism>
<evidence type="ECO:0000256" key="2">
    <source>
        <dbReference type="HAMAP-Rule" id="MF_01074"/>
    </source>
</evidence>
<proteinExistence type="inferred from homology"/>
<protein>
    <recommendedName>
        <fullName evidence="2">Pyridinium-3,5-bisthiocarboxylic acid mononucleotide nickel insertion protein</fullName>
        <shortName evidence="2">P2TMN nickel insertion protein</shortName>
        <ecNumber evidence="2">4.99.1.12</ecNumber>
    </recommendedName>
    <alternativeName>
        <fullName evidence="2">Nickel-pincer cofactor biosynthesis protein LarC</fullName>
    </alternativeName>
</protein>
<dbReference type="EMBL" id="JBHTCO010000004">
    <property type="protein sequence ID" value="MFC7392244.1"/>
    <property type="molecule type" value="Genomic_DNA"/>
</dbReference>
<comment type="catalytic activity">
    <reaction evidence="2">
        <text>Ni(II)-pyridinium-3,5-bisthiocarboxylate mononucleotide = pyridinium-3,5-bisthiocarboxylate mononucleotide + Ni(2+)</text>
        <dbReference type="Rhea" id="RHEA:54784"/>
        <dbReference type="ChEBI" id="CHEBI:49786"/>
        <dbReference type="ChEBI" id="CHEBI:137372"/>
        <dbReference type="ChEBI" id="CHEBI:137373"/>
        <dbReference type="EC" id="4.99.1.12"/>
    </reaction>
</comment>
<keyword evidence="1 2" id="KW-0533">Nickel</keyword>
<dbReference type="InterPro" id="IPR002822">
    <property type="entry name" value="Ni_insertion"/>
</dbReference>
<name>A0ABW2PSB5_9BACL</name>
<dbReference type="HAMAP" id="MF_01074">
    <property type="entry name" value="LarC"/>
    <property type="match status" value="1"/>
</dbReference>
<accession>A0ABW2PSB5</accession>
<comment type="function">
    <text evidence="2">Involved in the biosynthesis of a nickel-pincer cofactor ((SCS)Ni(II) pincer complex). Binds Ni(2+), and functions in nickel delivery to pyridinium-3,5-bisthiocarboxylic acid mononucleotide (P2TMN), to form the mature cofactor. Is thus probably required for the activation of nickel-pincer cofactor-dependent enzymes.</text>
</comment>
<evidence type="ECO:0000313" key="4">
    <source>
        <dbReference type="Proteomes" id="UP001596505"/>
    </source>
</evidence>
<comment type="similarity">
    <text evidence="2">Belongs to the LarC family.</text>
</comment>
<dbReference type="RefSeq" id="WP_380964140.1">
    <property type="nucleotide sequence ID" value="NZ_JBHTCO010000004.1"/>
</dbReference>
<dbReference type="Gene3D" id="3.30.70.1380">
    <property type="entry name" value="Transcriptional regulatory protein pf0864 domain like"/>
    <property type="match status" value="1"/>
</dbReference>
<reference evidence="4" key="1">
    <citation type="journal article" date="2019" name="Int. J. Syst. Evol. Microbiol.">
        <title>The Global Catalogue of Microorganisms (GCM) 10K type strain sequencing project: providing services to taxonomists for standard genome sequencing and annotation.</title>
        <authorList>
            <consortium name="The Broad Institute Genomics Platform"/>
            <consortium name="The Broad Institute Genome Sequencing Center for Infectious Disease"/>
            <person name="Wu L."/>
            <person name="Ma J."/>
        </authorList>
    </citation>
    <scope>NUCLEOTIDE SEQUENCE [LARGE SCALE GENOMIC DNA]</scope>
    <source>
        <strain evidence="4">CGMCC 1.16305</strain>
    </source>
</reference>
<gene>
    <name evidence="2 3" type="primary">larC</name>
    <name evidence="3" type="ORF">ACFQRG_04545</name>
</gene>
<evidence type="ECO:0000313" key="3">
    <source>
        <dbReference type="EMBL" id="MFC7392244.1"/>
    </source>
</evidence>
<dbReference type="PANTHER" id="PTHR36566:SF1">
    <property type="entry name" value="PYRIDINIUM-3,5-BISTHIOCARBOXYLIC ACID MONONUCLEOTIDE NICKEL INSERTION PROTEIN"/>
    <property type="match status" value="1"/>
</dbReference>
<dbReference type="Pfam" id="PF01969">
    <property type="entry name" value="Ni_insertion"/>
    <property type="match status" value="1"/>
</dbReference>
<dbReference type="EC" id="4.99.1.12" evidence="2"/>
<dbReference type="Gene3D" id="3.10.20.300">
    <property type="entry name" value="mk0293 like domain"/>
    <property type="match status" value="1"/>
</dbReference>
<dbReference type="Proteomes" id="UP001596505">
    <property type="component" value="Unassembled WGS sequence"/>
</dbReference>
<comment type="caution">
    <text evidence="3">The sequence shown here is derived from an EMBL/GenBank/DDBJ whole genome shotgun (WGS) entry which is preliminary data.</text>
</comment>
<dbReference type="NCBIfam" id="TIGR00299">
    <property type="entry name" value="nickel pincer cofactor biosynthesis protein LarC"/>
    <property type="match status" value="1"/>
</dbReference>